<dbReference type="InterPro" id="IPR000337">
    <property type="entry name" value="GPCR_3"/>
</dbReference>
<dbReference type="InterPro" id="IPR001828">
    <property type="entry name" value="ANF_lig-bd_rcpt"/>
</dbReference>
<keyword evidence="9" id="KW-0675">Receptor</keyword>
<reference evidence="15 17" key="2">
    <citation type="journal article" date="2011" name="PLoS Biol.">
        <title>Modernizing reference genome assemblies.</title>
        <authorList>
            <person name="Church D.M."/>
            <person name="Schneider V.A."/>
            <person name="Graves T."/>
            <person name="Auger K."/>
            <person name="Cunningham F."/>
            <person name="Bouk N."/>
            <person name="Chen H.C."/>
            <person name="Agarwala R."/>
            <person name="McLaren W.M."/>
            <person name="Ritchie G.R."/>
            <person name="Albracht D."/>
            <person name="Kremitzki M."/>
            <person name="Rock S."/>
            <person name="Kotkiewicz H."/>
            <person name="Kremitzki C."/>
            <person name="Wollam A."/>
            <person name="Trani L."/>
            <person name="Fulton L."/>
            <person name="Fulton R."/>
            <person name="Matthews L."/>
            <person name="Whitehead S."/>
            <person name="Chow W."/>
            <person name="Torrance J."/>
            <person name="Dunn M."/>
            <person name="Harden G."/>
            <person name="Threadgold G."/>
            <person name="Wood J."/>
            <person name="Collins J."/>
            <person name="Heath P."/>
            <person name="Griffiths G."/>
            <person name="Pelan S."/>
            <person name="Grafham D."/>
            <person name="Eichler E.E."/>
            <person name="Weinstock G."/>
            <person name="Mardis E.R."/>
            <person name="Wilson R.K."/>
            <person name="Howe K."/>
            <person name="Flicek P."/>
            <person name="Hubbard T."/>
        </authorList>
    </citation>
    <scope>NUCLEOTIDE SEQUENCE [LARGE SCALE GENOMIC DNA]</scope>
    <source>
        <strain evidence="15 17">C57BL/6J</strain>
    </source>
</reference>
<dbReference type="InParanoid" id="L7N269"/>
<feature type="signal peptide" evidence="13">
    <location>
        <begin position="1"/>
        <end position="18"/>
    </location>
</feature>
<dbReference type="eggNOG" id="KOG1056">
    <property type="taxonomic scope" value="Eukaryota"/>
</dbReference>
<dbReference type="GeneID" id="269902"/>
<dbReference type="SUPFAM" id="SSF53822">
    <property type="entry name" value="Periplasmic binding protein-like I"/>
    <property type="match status" value="1"/>
</dbReference>
<reference evidence="15" key="3">
    <citation type="submission" date="2025-08" db="UniProtKB">
        <authorList>
            <consortium name="Ensembl"/>
        </authorList>
    </citation>
    <scope>IDENTIFICATION</scope>
    <source>
        <strain evidence="15">C57BL/6J</strain>
    </source>
</reference>
<dbReference type="InterPro" id="IPR028082">
    <property type="entry name" value="Peripla_BP_I"/>
</dbReference>
<dbReference type="Bgee" id="ENSMUSG00000066537">
    <property type="expression patterns" value="Expressed in dentate gyrus of hippocampal formation granule cell and 17 other cell types or tissues"/>
</dbReference>
<evidence type="ECO:0000256" key="12">
    <source>
        <dbReference type="SAM" id="Phobius"/>
    </source>
</evidence>
<keyword evidence="17" id="KW-1185">Reference proteome</keyword>
<evidence type="ECO:0000256" key="7">
    <source>
        <dbReference type="ARBA" id="ARBA00023040"/>
    </source>
</evidence>
<dbReference type="InterPro" id="IPR017978">
    <property type="entry name" value="GPCR_3_C"/>
</dbReference>
<keyword evidence="8 12" id="KW-0472">Membrane</keyword>
<reference evidence="15 17" key="1">
    <citation type="journal article" date="2009" name="PLoS Biol.">
        <title>Lineage-specific biology revealed by a finished genome assembly of the mouse.</title>
        <authorList>
            <consortium name="Mouse Genome Sequencing Consortium"/>
            <person name="Church D.M."/>
            <person name="Goodstadt L."/>
            <person name="Hillier L.W."/>
            <person name="Zody M.C."/>
            <person name="Goldstein S."/>
            <person name="She X."/>
            <person name="Bult C.J."/>
            <person name="Agarwala R."/>
            <person name="Cherry J.L."/>
            <person name="DiCuccio M."/>
            <person name="Hlavina W."/>
            <person name="Kapustin Y."/>
            <person name="Meric P."/>
            <person name="Maglott D."/>
            <person name="Birtle Z."/>
            <person name="Marques A.C."/>
            <person name="Graves T."/>
            <person name="Zhou S."/>
            <person name="Teague B."/>
            <person name="Potamousis K."/>
            <person name="Churas C."/>
            <person name="Place M."/>
            <person name="Herschleb J."/>
            <person name="Runnheim R."/>
            <person name="Forrest D."/>
            <person name="Amos-Landgraf J."/>
            <person name="Schwartz D.C."/>
            <person name="Cheng Z."/>
            <person name="Lindblad-Toh K."/>
            <person name="Eichler E.E."/>
            <person name="Ponting C.P."/>
        </authorList>
    </citation>
    <scope>NUCLEOTIDE SEQUENCE [LARGE SCALE GENOMIC DNA]</scope>
    <source>
        <strain evidence="15 17">C57BL/6J</strain>
    </source>
</reference>
<keyword evidence="3" id="KW-1003">Cell membrane</keyword>
<evidence type="ECO:0000256" key="13">
    <source>
        <dbReference type="SAM" id="SignalP"/>
    </source>
</evidence>
<dbReference type="GO" id="GO:0004930">
    <property type="term" value="F:G protein-coupled receptor activity"/>
    <property type="evidence" value="ECO:0000318"/>
    <property type="project" value="GO_Central"/>
</dbReference>
<dbReference type="FunFam" id="2.10.50.30:FF:000002">
    <property type="entry name" value="Vomeronasal 2 receptor, h1"/>
    <property type="match status" value="1"/>
</dbReference>
<comment type="subcellular location">
    <subcellularLocation>
        <location evidence="1">Cell membrane</location>
        <topology evidence="1">Multi-pass membrane protein</topology>
    </subcellularLocation>
</comment>
<keyword evidence="7" id="KW-0297">G-protein coupled receptor</keyword>
<comment type="similarity">
    <text evidence="2">Belongs to the G-protein coupled receptor 3 family.</text>
</comment>
<reference evidence="15" key="4">
    <citation type="submission" date="2025-09" db="UniProtKB">
        <authorList>
            <consortium name="Ensembl"/>
        </authorList>
    </citation>
    <scope>IDENTIFICATION</scope>
    <source>
        <strain evidence="15">C57BL/6J</strain>
    </source>
</reference>
<dbReference type="Pfam" id="PF07562">
    <property type="entry name" value="NCD3G"/>
    <property type="match status" value="1"/>
</dbReference>
<dbReference type="Ensembl" id="ENSMUST00000165029.3">
    <property type="protein sequence ID" value="ENSMUSP00000125817.2"/>
    <property type="gene ID" value="ENSMUSG00000066537.6"/>
</dbReference>
<dbReference type="KEGG" id="mmu:269902"/>
<dbReference type="OrthoDB" id="5984008at2759"/>
<evidence type="ECO:0000256" key="1">
    <source>
        <dbReference type="ARBA" id="ARBA00004651"/>
    </source>
</evidence>
<evidence type="ECO:0000256" key="4">
    <source>
        <dbReference type="ARBA" id="ARBA00022692"/>
    </source>
</evidence>
<keyword evidence="11" id="KW-0807">Transducer</keyword>
<evidence type="ECO:0000256" key="6">
    <source>
        <dbReference type="ARBA" id="ARBA00022989"/>
    </source>
</evidence>
<evidence type="ECO:0000259" key="14">
    <source>
        <dbReference type="PROSITE" id="PS50259"/>
    </source>
</evidence>
<keyword evidence="10" id="KW-0325">Glycoprotein</keyword>
<dbReference type="CDD" id="cd15283">
    <property type="entry name" value="7tmC_V2R_pheromone"/>
    <property type="match status" value="1"/>
</dbReference>
<dbReference type="PROSITE" id="PS50259">
    <property type="entry name" value="G_PROTEIN_RECEP_F3_4"/>
    <property type="match status" value="1"/>
</dbReference>
<dbReference type="PhylomeDB" id="L7N269"/>
<feature type="transmembrane region" description="Helical" evidence="12">
    <location>
        <begin position="702"/>
        <end position="726"/>
    </location>
</feature>
<sequence length="863" mass="98772">MFWIFIFGVLYIPNFVCAFTGYMCYETIEEYTYHEGDLTIGAFFPLHIYSTRNHVPHELDPYYFQDMYLEYNFMNYQFLLALMFTIQEINRNPHLLPNTTLGFEHHNIKFSEKNILLGPFLWLSGLSNQLVNYNCGQKRNLPAALTGTSWAISAHIGTLLQLYKIPQFTFGHFDSNMNDQSQYKTLFQVAPEDTYLSLALVSLMLYFSWSWVGLIVPNDPRGTQILSDFREVMESNRICLAFVKMIPGTWNSYSDAIWKNMEKIQESSANVIIIYGDTVSLQGLMRHIAQLLVTWKVWVLNSQWDIDYYSDYFMIESFHGSLIFSHHHEEMVEFVNFVQTVNPYTYPEDAYLPKFWVFFFNCSFSEFDCQLLENCQPNASLDLLPRHIFDPAMSEESYNIYNAVYALAHSLHEMTVQQIQTQPYANGEGMAFSPWQILPFLKITLLKNHPSGQTVIDERKNLYSEYDIFNFWNFPTGLGLKMKVGTFSPNSPQGHRLSLSEEMIQWPTQFTKIPQSVCSESCRPGFRKAAQEGKAVCCFDCIPCADNEISNETDMDQCVQCPESHYANSEKNHCLQKSVSFLAYEEPLGIALTITALDFSVLTALVLVVFVKHRDTPIVKANNRVLSYILLLTLIICFLSCLLYIGQPNTATCILQQTAFGTLFTVALSTVLAKAIVVVTAFKVTSPSRMVRWLIVSRAPNLIIPICTLIQLIICGIWLATFPPFIDQNAHVEHGHIIIMCNKGSAVAFHCVLGYLCSLALGSYTMAFLSRNLPDTFNEAKCLSFSMQVFFCVWITFLPVYHSTKGKVMVAMEVFSILASSTSFLALIFVPKCYIILLRPDKNSCLDIRNKIHSRRSSHLKFI</sequence>
<keyword evidence="6 12" id="KW-1133">Transmembrane helix</keyword>
<name>L7N269_MOUSE</name>
<evidence type="ECO:0000256" key="11">
    <source>
        <dbReference type="ARBA" id="ARBA00023224"/>
    </source>
</evidence>
<dbReference type="InterPro" id="IPR004073">
    <property type="entry name" value="GPCR_3_vmron_rcpt_2"/>
</dbReference>
<dbReference type="InterPro" id="IPR038550">
    <property type="entry name" value="GPCR_3_9-Cys_sf"/>
</dbReference>
<dbReference type="BioGRID-ORCS" id="269902">
    <property type="hits" value="3 hits in 72 CRISPR screens"/>
</dbReference>
<feature type="transmembrane region" description="Helical" evidence="12">
    <location>
        <begin position="625"/>
        <end position="646"/>
    </location>
</feature>
<dbReference type="PRINTS" id="PR01535">
    <property type="entry name" value="VOMERONASL2R"/>
</dbReference>
<dbReference type="CDD" id="cd06365">
    <property type="entry name" value="PBP1_pheromone_receptor"/>
    <property type="match status" value="1"/>
</dbReference>
<dbReference type="HOGENOM" id="CLU_005389_5_0_1"/>
<dbReference type="UCSC" id="uc009vek.1">
    <property type="organism name" value="mouse"/>
</dbReference>
<dbReference type="MGI" id="MGI:3703084">
    <property type="gene designation" value="Vmn2r57"/>
</dbReference>
<organism evidence="15 17">
    <name type="scientific">Mus musculus</name>
    <name type="common">Mouse</name>
    <dbReference type="NCBI Taxonomy" id="10090"/>
    <lineage>
        <taxon>Eukaryota</taxon>
        <taxon>Metazoa</taxon>
        <taxon>Chordata</taxon>
        <taxon>Craniata</taxon>
        <taxon>Vertebrata</taxon>
        <taxon>Euteleostomi</taxon>
        <taxon>Mammalia</taxon>
        <taxon>Eutheria</taxon>
        <taxon>Euarchontoglires</taxon>
        <taxon>Glires</taxon>
        <taxon>Rodentia</taxon>
        <taxon>Myomorpha</taxon>
        <taxon>Muroidea</taxon>
        <taxon>Muridae</taxon>
        <taxon>Murinae</taxon>
        <taxon>Mus</taxon>
        <taxon>Mus</taxon>
    </lineage>
</organism>
<dbReference type="PaxDb" id="10090-ENSMUSP00000125817"/>
<dbReference type="DNASU" id="269902"/>
<dbReference type="Pfam" id="PF01094">
    <property type="entry name" value="ANF_receptor"/>
    <property type="match status" value="1"/>
</dbReference>
<feature type="transmembrane region" description="Helical" evidence="12">
    <location>
        <begin position="746"/>
        <end position="770"/>
    </location>
</feature>
<feature type="transmembrane region" description="Helical" evidence="12">
    <location>
        <begin position="588"/>
        <end position="613"/>
    </location>
</feature>
<evidence type="ECO:0000313" key="17">
    <source>
        <dbReference type="Proteomes" id="UP000000589"/>
    </source>
</evidence>
<dbReference type="OMA" id="PNEMHEY"/>
<dbReference type="FunFam" id="3.40.50.2300:FF:000123">
    <property type="entry name" value="Vomeronasal 2, receptor 105"/>
    <property type="match status" value="1"/>
</dbReference>
<dbReference type="PANTHER" id="PTHR24061">
    <property type="entry name" value="CALCIUM-SENSING RECEPTOR-RELATED"/>
    <property type="match status" value="1"/>
</dbReference>
<dbReference type="InterPro" id="IPR011500">
    <property type="entry name" value="GPCR_3_9-Cys_dom"/>
</dbReference>
<feature type="chain" id="PRO_5003982392" evidence="13">
    <location>
        <begin position="19"/>
        <end position="863"/>
    </location>
</feature>
<dbReference type="PRINTS" id="PR00248">
    <property type="entry name" value="GPCRMGR"/>
</dbReference>
<dbReference type="PANTHER" id="PTHR24061:SF567">
    <property type="entry name" value="VOMERONASAL 2, RECEPTOR 57-RELATED"/>
    <property type="match status" value="1"/>
</dbReference>
<dbReference type="FunFam" id="3.40.50.2300:FF:000024">
    <property type="entry name" value="Vomeronasal 2, receptor 73"/>
    <property type="match status" value="1"/>
</dbReference>
<dbReference type="Proteomes" id="UP000000589">
    <property type="component" value="Chromosome 7"/>
</dbReference>
<dbReference type="GO" id="GO:0005886">
    <property type="term" value="C:plasma membrane"/>
    <property type="evidence" value="ECO:0000318"/>
    <property type="project" value="GO_Central"/>
</dbReference>
<evidence type="ECO:0000313" key="16">
    <source>
        <dbReference type="MGI" id="MGI:3703084"/>
    </source>
</evidence>
<dbReference type="AGR" id="MGI:3703084"/>
<evidence type="ECO:0000256" key="8">
    <source>
        <dbReference type="ARBA" id="ARBA00023136"/>
    </source>
</evidence>
<keyword evidence="5 13" id="KW-0732">Signal</keyword>
<dbReference type="Gene3D" id="3.40.50.2300">
    <property type="match status" value="2"/>
</dbReference>
<evidence type="ECO:0000256" key="10">
    <source>
        <dbReference type="ARBA" id="ARBA00023180"/>
    </source>
</evidence>
<dbReference type="GeneTree" id="ENSGT00950000183069"/>
<dbReference type="Pfam" id="PF00003">
    <property type="entry name" value="7tm_3"/>
    <property type="match status" value="1"/>
</dbReference>
<feature type="transmembrane region" description="Helical" evidence="12">
    <location>
        <begin position="782"/>
        <end position="802"/>
    </location>
</feature>
<dbReference type="Gene3D" id="2.10.50.30">
    <property type="entry name" value="GPCR, family 3, nine cysteines domain"/>
    <property type="match status" value="1"/>
</dbReference>
<dbReference type="VEuPathDB" id="HostDB:ENSMUSG00000066537"/>
<accession>L7N269</accession>
<gene>
    <name evidence="15 16" type="primary">Vmn2r57</name>
</gene>
<dbReference type="SMR" id="L7N269"/>
<keyword evidence="4 12" id="KW-0812">Transmembrane</keyword>
<evidence type="ECO:0000256" key="2">
    <source>
        <dbReference type="ARBA" id="ARBA00007242"/>
    </source>
</evidence>
<dbReference type="ExpressionAtlas" id="L7N269">
    <property type="expression patterns" value="baseline and differential"/>
</dbReference>
<dbReference type="CTD" id="269902"/>
<dbReference type="AlphaFoldDB" id="L7N269"/>
<dbReference type="RefSeq" id="NP_808432.2">
    <property type="nucleotide sequence ID" value="NM_177764.4"/>
</dbReference>
<dbReference type="InterPro" id="IPR000068">
    <property type="entry name" value="GPCR_3_Ca_sens_rcpt-rel"/>
</dbReference>
<evidence type="ECO:0000256" key="3">
    <source>
        <dbReference type="ARBA" id="ARBA00022475"/>
    </source>
</evidence>
<feature type="domain" description="G-protein coupled receptors family 3 profile" evidence="14">
    <location>
        <begin position="588"/>
        <end position="852"/>
    </location>
</feature>
<evidence type="ECO:0000256" key="9">
    <source>
        <dbReference type="ARBA" id="ARBA00023170"/>
    </source>
</evidence>
<evidence type="ECO:0000256" key="5">
    <source>
        <dbReference type="ARBA" id="ARBA00022729"/>
    </source>
</evidence>
<feature type="transmembrane region" description="Helical" evidence="12">
    <location>
        <begin position="808"/>
        <end position="830"/>
    </location>
</feature>
<dbReference type="RNAct" id="L7N269">
    <property type="molecule type" value="protein"/>
</dbReference>
<protein>
    <submittedName>
        <fullName evidence="15">Vomeronasal 2, receptor 57</fullName>
    </submittedName>
</protein>
<evidence type="ECO:0000313" key="15">
    <source>
        <dbReference type="Ensembl" id="ENSMUSP00000125817.2"/>
    </source>
</evidence>
<dbReference type="STRING" id="10090.ENSMUSP00000125817"/>
<feature type="transmembrane region" description="Helical" evidence="12">
    <location>
        <begin position="658"/>
        <end position="682"/>
    </location>
</feature>
<proteinExistence type="inferred from homology"/>